<keyword evidence="2" id="KW-1185">Reference proteome</keyword>
<evidence type="ECO:0000313" key="2">
    <source>
        <dbReference type="Proteomes" id="UP001597119"/>
    </source>
</evidence>
<accession>A0ABD6C6C9</accession>
<dbReference type="EMBL" id="JBHUDJ010000001">
    <property type="protein sequence ID" value="MFD1585765.1"/>
    <property type="molecule type" value="Genomic_DNA"/>
</dbReference>
<protein>
    <submittedName>
        <fullName evidence="1">Uncharacterized protein</fullName>
    </submittedName>
</protein>
<reference evidence="1 2" key="1">
    <citation type="journal article" date="2019" name="Int. J. Syst. Evol. Microbiol.">
        <title>The Global Catalogue of Microorganisms (GCM) 10K type strain sequencing project: providing services to taxonomists for standard genome sequencing and annotation.</title>
        <authorList>
            <consortium name="The Broad Institute Genomics Platform"/>
            <consortium name="The Broad Institute Genome Sequencing Center for Infectious Disease"/>
            <person name="Wu L."/>
            <person name="Ma J."/>
        </authorList>
    </citation>
    <scope>NUCLEOTIDE SEQUENCE [LARGE SCALE GENOMIC DNA]</scope>
    <source>
        <strain evidence="1 2">CGMCC 1.12125</strain>
    </source>
</reference>
<dbReference type="AlphaFoldDB" id="A0ABD6C6C9"/>
<gene>
    <name evidence="1" type="ORF">ACFR9U_02120</name>
</gene>
<proteinExistence type="predicted"/>
<name>A0ABD6C6C9_9EURY</name>
<dbReference type="RefSeq" id="WP_247377163.1">
    <property type="nucleotide sequence ID" value="NZ_JALLGV010000003.1"/>
</dbReference>
<evidence type="ECO:0000313" key="1">
    <source>
        <dbReference type="EMBL" id="MFD1585765.1"/>
    </source>
</evidence>
<comment type="caution">
    <text evidence="1">The sequence shown here is derived from an EMBL/GenBank/DDBJ whole genome shotgun (WGS) entry which is preliminary data.</text>
</comment>
<dbReference type="Proteomes" id="UP001597119">
    <property type="component" value="Unassembled WGS sequence"/>
</dbReference>
<organism evidence="1 2">
    <name type="scientific">Halorientalis brevis</name>
    <dbReference type="NCBI Taxonomy" id="1126241"/>
    <lineage>
        <taxon>Archaea</taxon>
        <taxon>Methanobacteriati</taxon>
        <taxon>Methanobacteriota</taxon>
        <taxon>Stenosarchaea group</taxon>
        <taxon>Halobacteria</taxon>
        <taxon>Halobacteriales</taxon>
        <taxon>Haloarculaceae</taxon>
        <taxon>Halorientalis</taxon>
    </lineage>
</organism>
<sequence>MGLLNWFTGLFEADEASGDGGGAADAPAELDLQVDVERRAGAIMEHYELASEDARRIAEILDAAVSREDGYARTMIVDQLVREVDVDEDRARTIVDTEVGSIRNLARVRKFTAQSDDEVSVRWVDSVGRDDSPVCADVRSAIDAEGPVTPDRLRELIREAASDHDGGTPERAEDLIPHESCRHTVVRHFETS</sequence>